<feature type="non-terminal residue" evidence="2">
    <location>
        <position position="105"/>
    </location>
</feature>
<reference evidence="2 3" key="1">
    <citation type="submission" date="2013-11" db="EMBL/GenBank/DDBJ databases">
        <title>Genome sequencing of Stegodyphus mimosarum.</title>
        <authorList>
            <person name="Bechsgaard J."/>
        </authorList>
    </citation>
    <scope>NUCLEOTIDE SEQUENCE [LARGE SCALE GENOMIC DNA]</scope>
</reference>
<evidence type="ECO:0000313" key="3">
    <source>
        <dbReference type="Proteomes" id="UP000054359"/>
    </source>
</evidence>
<dbReference type="Proteomes" id="UP000054359">
    <property type="component" value="Unassembled WGS sequence"/>
</dbReference>
<keyword evidence="1" id="KW-0472">Membrane</keyword>
<proteinExistence type="predicted"/>
<dbReference type="EMBL" id="KK119678">
    <property type="protein sequence ID" value="KFM76389.1"/>
    <property type="molecule type" value="Genomic_DNA"/>
</dbReference>
<evidence type="ECO:0000313" key="2">
    <source>
        <dbReference type="EMBL" id="KFM76389.1"/>
    </source>
</evidence>
<feature type="transmembrane region" description="Helical" evidence="1">
    <location>
        <begin position="20"/>
        <end position="43"/>
    </location>
</feature>
<protein>
    <submittedName>
        <fullName evidence="2">Uncharacterized protein</fullName>
    </submittedName>
</protein>
<keyword evidence="3" id="KW-1185">Reference proteome</keyword>
<keyword evidence="1" id="KW-0812">Transmembrane</keyword>
<keyword evidence="1" id="KW-1133">Transmembrane helix</keyword>
<gene>
    <name evidence="2" type="ORF">X975_20815</name>
</gene>
<dbReference type="AlphaFoldDB" id="A0A087UGA0"/>
<organism evidence="2 3">
    <name type="scientific">Stegodyphus mimosarum</name>
    <name type="common">African social velvet spider</name>
    <dbReference type="NCBI Taxonomy" id="407821"/>
    <lineage>
        <taxon>Eukaryota</taxon>
        <taxon>Metazoa</taxon>
        <taxon>Ecdysozoa</taxon>
        <taxon>Arthropoda</taxon>
        <taxon>Chelicerata</taxon>
        <taxon>Arachnida</taxon>
        <taxon>Araneae</taxon>
        <taxon>Araneomorphae</taxon>
        <taxon>Entelegynae</taxon>
        <taxon>Eresoidea</taxon>
        <taxon>Eresidae</taxon>
        <taxon>Stegodyphus</taxon>
    </lineage>
</organism>
<feature type="transmembrane region" description="Helical" evidence="1">
    <location>
        <begin position="55"/>
        <end position="74"/>
    </location>
</feature>
<accession>A0A087UGA0</accession>
<sequence length="105" mass="12298">MSSISSVLGIVTFSPVSNFLIVFIVAVLSAMCFFIFFSSLFIIKHIRLIFVSIKFHLPLFFLSIYFFPLFSMSWNLGCLCTVTAFWWEVQIIKMYQHLPQLHFEI</sequence>
<evidence type="ECO:0000256" key="1">
    <source>
        <dbReference type="SAM" id="Phobius"/>
    </source>
</evidence>
<name>A0A087UGA0_STEMI</name>